<protein>
    <submittedName>
        <fullName evidence="7">UvrD/REP helicase</fullName>
    </submittedName>
</protein>
<dbReference type="HOGENOM" id="CLU_010312_3_1_11"/>
<dbReference type="GO" id="GO:0016787">
    <property type="term" value="F:hydrolase activity"/>
    <property type="evidence" value="ECO:0007669"/>
    <property type="project" value="UniProtKB-UniRule"/>
</dbReference>
<keyword evidence="8" id="KW-1185">Reference proteome</keyword>
<dbReference type="InterPro" id="IPR014016">
    <property type="entry name" value="UvrD-like_ATP-bd"/>
</dbReference>
<keyword evidence="1 5" id="KW-0547">Nucleotide-binding</keyword>
<dbReference type="KEGG" id="ahe:Arch_0660"/>
<evidence type="ECO:0000256" key="4">
    <source>
        <dbReference type="ARBA" id="ARBA00022840"/>
    </source>
</evidence>
<dbReference type="OrthoDB" id="9787585at2"/>
<dbReference type="Gene3D" id="3.40.50.300">
    <property type="entry name" value="P-loop containing nucleotide triphosphate hydrolases"/>
    <property type="match status" value="3"/>
</dbReference>
<dbReference type="AlphaFoldDB" id="D7BN95"/>
<name>D7BN95_ARCHD</name>
<dbReference type="GO" id="GO:0005524">
    <property type="term" value="F:ATP binding"/>
    <property type="evidence" value="ECO:0007669"/>
    <property type="project" value="UniProtKB-UniRule"/>
</dbReference>
<evidence type="ECO:0000256" key="5">
    <source>
        <dbReference type="PROSITE-ProRule" id="PRU00560"/>
    </source>
</evidence>
<dbReference type="SUPFAM" id="SSF52540">
    <property type="entry name" value="P-loop containing nucleoside triphosphate hydrolases"/>
    <property type="match status" value="1"/>
</dbReference>
<dbReference type="Proteomes" id="UP000000376">
    <property type="component" value="Chromosome"/>
</dbReference>
<feature type="binding site" evidence="5">
    <location>
        <begin position="207"/>
        <end position="214"/>
    </location>
    <ligand>
        <name>ATP</name>
        <dbReference type="ChEBI" id="CHEBI:30616"/>
    </ligand>
</feature>
<accession>D7BN95</accession>
<dbReference type="InterPro" id="IPR027417">
    <property type="entry name" value="P-loop_NTPase"/>
</dbReference>
<dbReference type="InterPro" id="IPR000212">
    <property type="entry name" value="DNA_helicase_UvrD/REP"/>
</dbReference>
<organism evidence="7 8">
    <name type="scientific">Arcanobacterium haemolyticum (strain ATCC 9345 / DSM 20595 / CCM 5947 / CCUG 17215 / LMG 16163 / NBRC 15585 / NCTC 8452 / 11018)</name>
    <dbReference type="NCBI Taxonomy" id="644284"/>
    <lineage>
        <taxon>Bacteria</taxon>
        <taxon>Bacillati</taxon>
        <taxon>Actinomycetota</taxon>
        <taxon>Actinomycetes</taxon>
        <taxon>Actinomycetales</taxon>
        <taxon>Actinomycetaceae</taxon>
        <taxon>Arcanobacterium</taxon>
    </lineage>
</organism>
<dbReference type="GO" id="GO:0003677">
    <property type="term" value="F:DNA binding"/>
    <property type="evidence" value="ECO:0007669"/>
    <property type="project" value="InterPro"/>
</dbReference>
<dbReference type="GO" id="GO:0043138">
    <property type="term" value="F:3'-5' DNA helicase activity"/>
    <property type="evidence" value="ECO:0007669"/>
    <property type="project" value="TreeGrafter"/>
</dbReference>
<keyword evidence="4 5" id="KW-0067">ATP-binding</keyword>
<evidence type="ECO:0000313" key="7">
    <source>
        <dbReference type="EMBL" id="ADH92394.1"/>
    </source>
</evidence>
<dbReference type="GO" id="GO:0005829">
    <property type="term" value="C:cytosol"/>
    <property type="evidence" value="ECO:0007669"/>
    <property type="project" value="TreeGrafter"/>
</dbReference>
<dbReference type="PANTHER" id="PTHR11070">
    <property type="entry name" value="UVRD / RECB / PCRA DNA HELICASE FAMILY MEMBER"/>
    <property type="match status" value="1"/>
</dbReference>
<feature type="domain" description="UvrD-like helicase ATP-binding" evidence="6">
    <location>
        <begin position="186"/>
        <end position="590"/>
    </location>
</feature>
<dbReference type="eggNOG" id="COG3973">
    <property type="taxonomic scope" value="Bacteria"/>
</dbReference>
<dbReference type="PROSITE" id="PS51198">
    <property type="entry name" value="UVRD_HELICASE_ATP_BIND"/>
    <property type="match status" value="1"/>
</dbReference>
<sequence length="751" mass="82710">MTDQTELTAQHKAIAEEQTFVSQAYDALDAQRAYYADQLTKVRAQGGRGTPGQVSERDSFATHYEDNLVRLRNVENRLVLGRLDTQDGKIHHIGRTTLRDGNDDIILTDWRAAQSEPFYQATAAHPGNVRRRRHIQTRLRTVIGVEDELLTDSDTHSDDLNLTGEGALFAAMSKARDGRMGDIVATIQTEQDQIIRSDVNGILVVQGGPGTGKTAVALHRAAYLLYTYRERLSRSGVLIIGPSPIFLRYIDQVLPALGESDVVSTTVDDLLPNVRATATEPADVAALKGDTRWAEFAKRAIRKIVEKPRRDTATIVINGKKLTLTPKMVDAAQRKARRSGKPHNQAREIYAKRLVEQLAQQLADALDIDLVHNDFLYGDVIESIDARREINLHWLPSSATTLLARIYHYPELLARIAPELTDAERALLHRDRSSGFTRADIPILDELAEHLGEFATDAERAQERALENQRRTHDSYVSDTMDAMGLGGGIVNAGDVAERLYGGDSADTLAERATTDRTWTYGHVVVDEAQELSDMQWRMIARRNPSRSMTIVGDVDQRPDGAPSGGWKQALGALGEFTRIDQLTMSYRTPSSLLDRACAVMGNIGHPVRPVRAVRDLPDTYVADSVETATLFDALVARTGAECERLDSQYGQEHGTLAIIAPNSLLARTKEAIVGNPALDAWSIDNSGTDVTKRIRVMNARDSKGLEFDSVIVVNPMGIAKEGPGDLYVAMTRATRRLAVVTDAPLPPALS</sequence>
<dbReference type="GO" id="GO:0000725">
    <property type="term" value="P:recombinational repair"/>
    <property type="evidence" value="ECO:0007669"/>
    <property type="project" value="TreeGrafter"/>
</dbReference>
<dbReference type="InterPro" id="IPR027785">
    <property type="entry name" value="UvrD-like_helicase_C"/>
</dbReference>
<reference evidence="7 8" key="1">
    <citation type="journal article" date="2010" name="Stand. Genomic Sci.">
        <title>Complete genome sequence of Arcanobacterium haemolyticum type strain (11018).</title>
        <authorList>
            <person name="Yasawong M."/>
            <person name="Teshima H."/>
            <person name="Lapidus A."/>
            <person name="Nolan M."/>
            <person name="Lucas S."/>
            <person name="Glavina Del Rio T."/>
            <person name="Tice H."/>
            <person name="Cheng J."/>
            <person name="Bruce D."/>
            <person name="Detter C."/>
            <person name="Tapia R."/>
            <person name="Han C."/>
            <person name="Goodwin L."/>
            <person name="Pitluck S."/>
            <person name="Liolios K."/>
            <person name="Ivanova N."/>
            <person name="Mavromatis K."/>
            <person name="Mikhailova N."/>
            <person name="Pati A."/>
            <person name="Chen A."/>
            <person name="Palaniappan K."/>
            <person name="Land M."/>
            <person name="Hauser L."/>
            <person name="Chang Y."/>
            <person name="Jeffries C."/>
            <person name="Rohde M."/>
            <person name="Sikorski J."/>
            <person name="Pukall R."/>
            <person name="Goker M."/>
            <person name="Woyke T."/>
            <person name="Bristow J."/>
            <person name="Eisen J."/>
            <person name="Markowitz V."/>
            <person name="Hugenholtz P."/>
            <person name="Kyrpides N."/>
            <person name="Klenk H."/>
        </authorList>
    </citation>
    <scope>NUCLEOTIDE SEQUENCE [LARGE SCALE GENOMIC DNA]</scope>
    <source>
        <strain evidence="8">ATCC 9345 / DSM 20595 / CCUG 17215 / LMG 16163 / NBRC 15585 / NCTC 8452 / 11018</strain>
    </source>
</reference>
<dbReference type="STRING" id="644284.Arch_0660"/>
<dbReference type="RefSeq" id="WP_013169892.1">
    <property type="nucleotide sequence ID" value="NC_014218.1"/>
</dbReference>
<evidence type="ECO:0000313" key="8">
    <source>
        <dbReference type="Proteomes" id="UP000000376"/>
    </source>
</evidence>
<keyword evidence="2 5" id="KW-0378">Hydrolase</keyword>
<dbReference type="EMBL" id="CP002045">
    <property type="protein sequence ID" value="ADH92394.1"/>
    <property type="molecule type" value="Genomic_DNA"/>
</dbReference>
<evidence type="ECO:0000256" key="1">
    <source>
        <dbReference type="ARBA" id="ARBA00022741"/>
    </source>
</evidence>
<keyword evidence="3 5" id="KW-0347">Helicase</keyword>
<evidence type="ECO:0000256" key="3">
    <source>
        <dbReference type="ARBA" id="ARBA00022806"/>
    </source>
</evidence>
<evidence type="ECO:0000259" key="6">
    <source>
        <dbReference type="PROSITE" id="PS51198"/>
    </source>
</evidence>
<dbReference type="PANTHER" id="PTHR11070:SF45">
    <property type="entry name" value="DNA 3'-5' HELICASE"/>
    <property type="match status" value="1"/>
</dbReference>
<gene>
    <name evidence="7" type="ordered locus">Arch_0660</name>
</gene>
<proteinExistence type="predicted"/>
<evidence type="ECO:0000256" key="2">
    <source>
        <dbReference type="ARBA" id="ARBA00022801"/>
    </source>
</evidence>
<dbReference type="Pfam" id="PF13538">
    <property type="entry name" value="UvrD_C_2"/>
    <property type="match status" value="1"/>
</dbReference>